<dbReference type="EMBL" id="RHLC01000003">
    <property type="protein sequence ID" value="TPP44770.1"/>
    <property type="molecule type" value="Genomic_DNA"/>
</dbReference>
<reference evidence="2" key="1">
    <citation type="submission" date="2019-02" db="EMBL/GenBank/DDBJ databases">
        <title>FDA dAtabase for Regulatory Grade micrObial Sequences (FDA-ARGOS): Supporting development and validation of Infectious Disease Dx tests.</title>
        <authorList>
            <person name="Duncan R."/>
            <person name="Fisher C."/>
            <person name="Tallon L."/>
            <person name="Sadzewicz L."/>
            <person name="Sengamalay N."/>
            <person name="Ott S."/>
            <person name="Godinez A."/>
            <person name="Nagaraj S."/>
            <person name="Vavikolanu K."/>
            <person name="Nadendla S."/>
            <person name="Aluvathingal J."/>
            <person name="Sichtig H."/>
        </authorList>
    </citation>
    <scope>NUCLEOTIDE SEQUENCE [LARGE SCALE GENOMIC DNA]</scope>
    <source>
        <strain evidence="2">FDAARGOS_361</strain>
    </source>
</reference>
<protein>
    <submittedName>
        <fullName evidence="1">Uncharacterized protein</fullName>
    </submittedName>
</protein>
<dbReference type="VEuPathDB" id="TriTrypDB:LdCL_350057200"/>
<dbReference type="VEuPathDB" id="TriTrypDB:LDHU3_35.6860"/>
<organism evidence="1 2">
    <name type="scientific">Leishmania donovani</name>
    <dbReference type="NCBI Taxonomy" id="5661"/>
    <lineage>
        <taxon>Eukaryota</taxon>
        <taxon>Discoba</taxon>
        <taxon>Euglenozoa</taxon>
        <taxon>Kinetoplastea</taxon>
        <taxon>Metakinetoplastina</taxon>
        <taxon>Trypanosomatida</taxon>
        <taxon>Trypanosomatidae</taxon>
        <taxon>Leishmaniinae</taxon>
        <taxon>Leishmania</taxon>
    </lineage>
</organism>
<accession>A0A504XF57</accession>
<sequence length="729" mass="80265">MKDPLGMILCGLSKTENRFDHVGMFLKISEDELRKYPEARKRIAELSPSGTYVLETNMRGITLYAAEGRVRRTTANEVVSRSVNVGDAEKQQEAQEAFLEQMETMYSTPYENEVFHLIPSICSPPDKMDRVLAARKFHILRLEVAALTEMANTHPSQAEVYRAVAHKYRHAQSFLLSTYFPHLASTSPTDALAVNWSTGHYWIDGVNNADKMVCSELICNLWHRVGLTVGYVPASSIRPFDLLDNERFNFVSPASELGEIVPIRISKPYARYWKTPSGSGPATTRSAKAAQAAMTEGQRLKFYNDVFTSSGRPPVGSLRAAAASSEPLPSRWVVQSNTRSDVIPNLWFRVFSSGVLFAACAVPCAPLTLRWMEGQVGLFLLRGSVWSVTCGVFARNVSFAAVQALVLAAATRRCKVSGDELVMGSHTRSNLVDTRHPYYCTVALYGLSALVAHLATTPLRNANISYHFGPVLPGPISMRRLCKGNILLSPTAVLLPFQACWLSWYETAGSFIVPTLSSVWRPREDLLARPEWPHYRSDALIGAFVATLLTDALFYPIAAVATRRFMSDLYKPQRPPSFGRSLYAGYRYRLLSNLVILSSSTAYLTDEPIAKRKLCMGILVHGCASRGLAFLRGPRRITPAADGTSGAPKTGEKAGALRTVGILTADGSIIHAAERGGAGRRMMQTVVSTIYGVAFSGRNMTPAENRNTALALERAFDCFLTPARLSRGR</sequence>
<evidence type="ECO:0000313" key="1">
    <source>
        <dbReference type="EMBL" id="TPP44770.1"/>
    </source>
</evidence>
<dbReference type="Gene3D" id="3.90.1720.10">
    <property type="entry name" value="endopeptidase domain like (from Nostoc punctiforme)"/>
    <property type="match status" value="1"/>
</dbReference>
<proteinExistence type="predicted"/>
<dbReference type="Proteomes" id="UP000318447">
    <property type="component" value="Unassembled WGS sequence"/>
</dbReference>
<dbReference type="AlphaFoldDB" id="A0A504XF57"/>
<gene>
    <name evidence="1" type="ORF">CGC21_8015</name>
</gene>
<comment type="caution">
    <text evidence="1">The sequence shown here is derived from an EMBL/GenBank/DDBJ whole genome shotgun (WGS) entry which is preliminary data.</text>
</comment>
<evidence type="ECO:0000313" key="2">
    <source>
        <dbReference type="Proteomes" id="UP000318447"/>
    </source>
</evidence>
<name>A0A504XF57_LEIDO</name>
<dbReference type="VEuPathDB" id="TriTrypDB:LdBPK_355150.1"/>
<dbReference type="VEuPathDB" id="TriTrypDB:LDHU3_35.6870"/>